<evidence type="ECO:0000259" key="2">
    <source>
        <dbReference type="PROSITE" id="PS50234"/>
    </source>
</evidence>
<dbReference type="Gene3D" id="3.40.50.410">
    <property type="entry name" value="von Willebrand factor, type A domain"/>
    <property type="match status" value="1"/>
</dbReference>
<feature type="region of interest" description="Disordered" evidence="1">
    <location>
        <begin position="1"/>
        <end position="78"/>
    </location>
</feature>
<reference evidence="3" key="1">
    <citation type="submission" date="2022-07" db="EMBL/GenBank/DDBJ databases">
        <title>Draft genome sequence of Zalerion maritima ATCC 34329, a (micro)plastics degrading marine fungus.</title>
        <authorList>
            <person name="Paco A."/>
            <person name="Goncalves M.F.M."/>
            <person name="Rocha-Santos T.A.P."/>
            <person name="Alves A."/>
        </authorList>
    </citation>
    <scope>NUCLEOTIDE SEQUENCE</scope>
    <source>
        <strain evidence="3">ATCC 34329</strain>
    </source>
</reference>
<sequence length="363" mass="39834">MGLFSKFRKSKKESSVRPQLASTTSSSGYSAHDDFGCNPSPPTRRPGQHNPPVIILSDPDGRDHVVDAPPSYSEATKPAALSVPAARLGSNVRNASPTPSAASAITVESVTRAEDPYAFLTSFDTVFVIDDSYSMKGSNWKEVRALLESITPICADHDSDGVDVYFLNYKSSQAPLPKQGKPGLGFRNINSHRRLSSIFEQVQPSLATPIGQTLQRILKPYTAYYTEQARKAELRGDYEIDVKPMNIIVITDGAATDEVESVIVNHAKKLDKADAPAYQVGIQFFQVGKDSRARDFLRGLDDDLAENGVRDMVDTMSWEGRGSRSLSADGILKTVLGAVVKRLDRRRLSEESRRPNMGPRGRF</sequence>
<dbReference type="InterPro" id="IPR036465">
    <property type="entry name" value="vWFA_dom_sf"/>
</dbReference>
<dbReference type="Proteomes" id="UP001201980">
    <property type="component" value="Unassembled WGS sequence"/>
</dbReference>
<comment type="caution">
    <text evidence="3">The sequence shown here is derived from an EMBL/GenBank/DDBJ whole genome shotgun (WGS) entry which is preliminary data.</text>
</comment>
<protein>
    <recommendedName>
        <fullName evidence="2">VWFA domain-containing protein</fullName>
    </recommendedName>
</protein>
<evidence type="ECO:0000256" key="1">
    <source>
        <dbReference type="SAM" id="MobiDB-lite"/>
    </source>
</evidence>
<feature type="compositionally biased region" description="Basic residues" evidence="1">
    <location>
        <begin position="1"/>
        <end position="11"/>
    </location>
</feature>
<dbReference type="PANTHER" id="PTHR34706:SF1">
    <property type="entry name" value="VWFA DOMAIN-CONTAINING PROTEIN"/>
    <property type="match status" value="1"/>
</dbReference>
<accession>A0AAD5RU88</accession>
<keyword evidence="4" id="KW-1185">Reference proteome</keyword>
<gene>
    <name evidence="3" type="ORF">MKZ38_008249</name>
</gene>
<dbReference type="PANTHER" id="PTHR34706">
    <property type="entry name" value="SLR1338 PROTEIN"/>
    <property type="match status" value="1"/>
</dbReference>
<organism evidence="3 4">
    <name type="scientific">Zalerion maritima</name>
    <dbReference type="NCBI Taxonomy" id="339359"/>
    <lineage>
        <taxon>Eukaryota</taxon>
        <taxon>Fungi</taxon>
        <taxon>Dikarya</taxon>
        <taxon>Ascomycota</taxon>
        <taxon>Pezizomycotina</taxon>
        <taxon>Sordariomycetes</taxon>
        <taxon>Lulworthiomycetidae</taxon>
        <taxon>Lulworthiales</taxon>
        <taxon>Lulworthiaceae</taxon>
        <taxon>Zalerion</taxon>
    </lineage>
</organism>
<dbReference type="SUPFAM" id="SSF53300">
    <property type="entry name" value="vWA-like"/>
    <property type="match status" value="1"/>
</dbReference>
<dbReference type="PROSITE" id="PS50234">
    <property type="entry name" value="VWFA"/>
    <property type="match status" value="1"/>
</dbReference>
<dbReference type="Pfam" id="PF00092">
    <property type="entry name" value="VWA"/>
    <property type="match status" value="1"/>
</dbReference>
<dbReference type="EMBL" id="JAKWBI020000056">
    <property type="protein sequence ID" value="KAJ2904333.1"/>
    <property type="molecule type" value="Genomic_DNA"/>
</dbReference>
<evidence type="ECO:0000313" key="4">
    <source>
        <dbReference type="Proteomes" id="UP001201980"/>
    </source>
</evidence>
<dbReference type="AlphaFoldDB" id="A0AAD5RU88"/>
<evidence type="ECO:0000313" key="3">
    <source>
        <dbReference type="EMBL" id="KAJ2904333.1"/>
    </source>
</evidence>
<feature type="domain" description="VWFA" evidence="2">
    <location>
        <begin position="124"/>
        <end position="335"/>
    </location>
</feature>
<feature type="compositionally biased region" description="Polar residues" evidence="1">
    <location>
        <begin position="16"/>
        <end position="29"/>
    </location>
</feature>
<name>A0AAD5RU88_9PEZI</name>
<proteinExistence type="predicted"/>
<dbReference type="InterPro" id="IPR002035">
    <property type="entry name" value="VWF_A"/>
</dbReference>